<organism evidence="2 3">
    <name type="scientific">Mucilaginibacter humi</name>
    <dbReference type="NCBI Taxonomy" id="2732510"/>
    <lineage>
        <taxon>Bacteria</taxon>
        <taxon>Pseudomonadati</taxon>
        <taxon>Bacteroidota</taxon>
        <taxon>Sphingobacteriia</taxon>
        <taxon>Sphingobacteriales</taxon>
        <taxon>Sphingobacteriaceae</taxon>
        <taxon>Mucilaginibacter</taxon>
    </lineage>
</organism>
<evidence type="ECO:0000313" key="3">
    <source>
        <dbReference type="Proteomes" id="UP000566071"/>
    </source>
</evidence>
<protein>
    <submittedName>
        <fullName evidence="2">Uncharacterized protein</fullName>
    </submittedName>
</protein>
<keyword evidence="3" id="KW-1185">Reference proteome</keyword>
<name>A0ABX1W4Q5_9SPHI</name>
<dbReference type="Proteomes" id="UP000566071">
    <property type="component" value="Unassembled WGS sequence"/>
</dbReference>
<dbReference type="RefSeq" id="WP_175270331.1">
    <property type="nucleotide sequence ID" value="NZ_JABFCR010000060.1"/>
</dbReference>
<feature type="chain" id="PRO_5045264312" evidence="1">
    <location>
        <begin position="21"/>
        <end position="106"/>
    </location>
</feature>
<accession>A0ABX1W4Q5</accession>
<dbReference type="EMBL" id="JABFCR010000060">
    <property type="protein sequence ID" value="NNU34656.1"/>
    <property type="molecule type" value="Genomic_DNA"/>
</dbReference>
<proteinExistence type="predicted"/>
<sequence>MKKLLLIAGLLAGSVMFANAQILTKSPDKRVTHQLKALQKNLNLDAAQAEKINTILLARANKVDSLRANTTDDKKTNRQAIKVLMQTSEEQVNAVLTADQQKHTRN</sequence>
<reference evidence="2 3" key="1">
    <citation type="submission" date="2020-05" db="EMBL/GenBank/DDBJ databases">
        <authorList>
            <person name="Khan S.A."/>
            <person name="Jeon C.O."/>
            <person name="Chun B.H."/>
        </authorList>
    </citation>
    <scope>NUCLEOTIDE SEQUENCE [LARGE SCALE GENOMIC DNA]</scope>
    <source>
        <strain evidence="2 3">S1162</strain>
    </source>
</reference>
<comment type="caution">
    <text evidence="2">The sequence shown here is derived from an EMBL/GenBank/DDBJ whole genome shotgun (WGS) entry which is preliminary data.</text>
</comment>
<keyword evidence="1" id="KW-0732">Signal</keyword>
<feature type="signal peptide" evidence="1">
    <location>
        <begin position="1"/>
        <end position="20"/>
    </location>
</feature>
<gene>
    <name evidence="2" type="ORF">HK413_12315</name>
</gene>
<evidence type="ECO:0000313" key="2">
    <source>
        <dbReference type="EMBL" id="NNU34656.1"/>
    </source>
</evidence>
<evidence type="ECO:0000256" key="1">
    <source>
        <dbReference type="SAM" id="SignalP"/>
    </source>
</evidence>